<dbReference type="EMBL" id="CASHSV030000513">
    <property type="protein sequence ID" value="CAJ2666964.1"/>
    <property type="molecule type" value="Genomic_DNA"/>
</dbReference>
<keyword evidence="2" id="KW-1185">Reference proteome</keyword>
<gene>
    <name evidence="1" type="ORF">MILVUS5_LOCUS31679</name>
</gene>
<organism evidence="1 2">
    <name type="scientific">Trifolium pratense</name>
    <name type="common">Red clover</name>
    <dbReference type="NCBI Taxonomy" id="57577"/>
    <lineage>
        <taxon>Eukaryota</taxon>
        <taxon>Viridiplantae</taxon>
        <taxon>Streptophyta</taxon>
        <taxon>Embryophyta</taxon>
        <taxon>Tracheophyta</taxon>
        <taxon>Spermatophyta</taxon>
        <taxon>Magnoliopsida</taxon>
        <taxon>eudicotyledons</taxon>
        <taxon>Gunneridae</taxon>
        <taxon>Pentapetalae</taxon>
        <taxon>rosids</taxon>
        <taxon>fabids</taxon>
        <taxon>Fabales</taxon>
        <taxon>Fabaceae</taxon>
        <taxon>Papilionoideae</taxon>
        <taxon>50 kb inversion clade</taxon>
        <taxon>NPAAA clade</taxon>
        <taxon>Hologalegina</taxon>
        <taxon>IRL clade</taxon>
        <taxon>Trifolieae</taxon>
        <taxon>Trifolium</taxon>
    </lineage>
</organism>
<evidence type="ECO:0000313" key="2">
    <source>
        <dbReference type="Proteomes" id="UP001177021"/>
    </source>
</evidence>
<reference evidence="1" key="1">
    <citation type="submission" date="2023-10" db="EMBL/GenBank/DDBJ databases">
        <authorList>
            <person name="Rodriguez Cubillos JULIANA M."/>
            <person name="De Vega J."/>
        </authorList>
    </citation>
    <scope>NUCLEOTIDE SEQUENCE</scope>
</reference>
<sequence length="69" mass="8229">MDCWELVVNQFCCLVVGCFNLIKVEDHKDLCISISLFCWLDVLKYCFRPNLVYFSCYIEKILSILYKFS</sequence>
<name>A0ACB0LBZ7_TRIPR</name>
<dbReference type="Proteomes" id="UP001177021">
    <property type="component" value="Unassembled WGS sequence"/>
</dbReference>
<proteinExistence type="predicted"/>
<accession>A0ACB0LBZ7</accession>
<protein>
    <submittedName>
        <fullName evidence="1">Uncharacterized protein</fullName>
    </submittedName>
</protein>
<evidence type="ECO:0000313" key="1">
    <source>
        <dbReference type="EMBL" id="CAJ2666964.1"/>
    </source>
</evidence>
<comment type="caution">
    <text evidence="1">The sequence shown here is derived from an EMBL/GenBank/DDBJ whole genome shotgun (WGS) entry which is preliminary data.</text>
</comment>